<gene>
    <name evidence="1" type="ORF">Patl1_14735</name>
</gene>
<keyword evidence="2" id="KW-1185">Reference proteome</keyword>
<protein>
    <submittedName>
        <fullName evidence="1">Uncharacterized protein</fullName>
    </submittedName>
</protein>
<proteinExistence type="predicted"/>
<evidence type="ECO:0000313" key="1">
    <source>
        <dbReference type="EMBL" id="KAJ0090200.1"/>
    </source>
</evidence>
<dbReference type="EMBL" id="CM047904">
    <property type="protein sequence ID" value="KAJ0090200.1"/>
    <property type="molecule type" value="Genomic_DNA"/>
</dbReference>
<evidence type="ECO:0000313" key="2">
    <source>
        <dbReference type="Proteomes" id="UP001164250"/>
    </source>
</evidence>
<name>A0ACC1AU32_9ROSI</name>
<comment type="caution">
    <text evidence="1">The sequence shown here is derived from an EMBL/GenBank/DDBJ whole genome shotgun (WGS) entry which is preliminary data.</text>
</comment>
<reference evidence="2" key="1">
    <citation type="journal article" date="2023" name="G3 (Bethesda)">
        <title>Genome assembly and association tests identify interacting loci associated with vigor, precocity, and sex in interspecific pistachio rootstocks.</title>
        <authorList>
            <person name="Palmer W."/>
            <person name="Jacygrad E."/>
            <person name="Sagayaradj S."/>
            <person name="Cavanaugh K."/>
            <person name="Han R."/>
            <person name="Bertier L."/>
            <person name="Beede B."/>
            <person name="Kafkas S."/>
            <person name="Golino D."/>
            <person name="Preece J."/>
            <person name="Michelmore R."/>
        </authorList>
    </citation>
    <scope>NUCLEOTIDE SEQUENCE [LARGE SCALE GENOMIC DNA]</scope>
</reference>
<organism evidence="1 2">
    <name type="scientific">Pistacia atlantica</name>
    <dbReference type="NCBI Taxonomy" id="434234"/>
    <lineage>
        <taxon>Eukaryota</taxon>
        <taxon>Viridiplantae</taxon>
        <taxon>Streptophyta</taxon>
        <taxon>Embryophyta</taxon>
        <taxon>Tracheophyta</taxon>
        <taxon>Spermatophyta</taxon>
        <taxon>Magnoliopsida</taxon>
        <taxon>eudicotyledons</taxon>
        <taxon>Gunneridae</taxon>
        <taxon>Pentapetalae</taxon>
        <taxon>rosids</taxon>
        <taxon>malvids</taxon>
        <taxon>Sapindales</taxon>
        <taxon>Anacardiaceae</taxon>
        <taxon>Pistacia</taxon>
    </lineage>
</organism>
<dbReference type="Proteomes" id="UP001164250">
    <property type="component" value="Chromosome 8"/>
</dbReference>
<accession>A0ACC1AU32</accession>
<sequence length="41" mass="5021">MNQRFHSWTRKMNIDLSLQFRRSITASSTFREVLFCKERAQ</sequence>